<accession>A0A9P1DT20</accession>
<dbReference type="EMBL" id="CAMXCT030006571">
    <property type="protein sequence ID" value="CAL4803504.1"/>
    <property type="molecule type" value="Genomic_DNA"/>
</dbReference>
<proteinExistence type="predicted"/>
<evidence type="ECO:0000313" key="3">
    <source>
        <dbReference type="Proteomes" id="UP001152797"/>
    </source>
</evidence>
<organism evidence="1">
    <name type="scientific">Cladocopium goreaui</name>
    <dbReference type="NCBI Taxonomy" id="2562237"/>
    <lineage>
        <taxon>Eukaryota</taxon>
        <taxon>Sar</taxon>
        <taxon>Alveolata</taxon>
        <taxon>Dinophyceae</taxon>
        <taxon>Suessiales</taxon>
        <taxon>Symbiodiniaceae</taxon>
        <taxon>Cladocopium</taxon>
    </lineage>
</organism>
<dbReference type="Proteomes" id="UP001152797">
    <property type="component" value="Unassembled WGS sequence"/>
</dbReference>
<dbReference type="EMBL" id="CAMXCT010006571">
    <property type="protein sequence ID" value="CAI4016192.1"/>
    <property type="molecule type" value="Genomic_DNA"/>
</dbReference>
<dbReference type="AlphaFoldDB" id="A0A9P1DT20"/>
<name>A0A9P1DT20_9DINO</name>
<keyword evidence="3" id="KW-1185">Reference proteome</keyword>
<dbReference type="EMBL" id="CAMXCT020006571">
    <property type="protein sequence ID" value="CAL1169567.1"/>
    <property type="molecule type" value="Genomic_DNA"/>
</dbReference>
<reference evidence="1" key="1">
    <citation type="submission" date="2022-10" db="EMBL/GenBank/DDBJ databases">
        <authorList>
            <person name="Chen Y."/>
            <person name="Dougan E. K."/>
            <person name="Chan C."/>
            <person name="Rhodes N."/>
            <person name="Thang M."/>
        </authorList>
    </citation>
    <scope>NUCLEOTIDE SEQUENCE</scope>
</reference>
<evidence type="ECO:0000313" key="2">
    <source>
        <dbReference type="EMBL" id="CAL4803504.1"/>
    </source>
</evidence>
<comment type="caution">
    <text evidence="1">The sequence shown here is derived from an EMBL/GenBank/DDBJ whole genome shotgun (WGS) entry which is preliminary data.</text>
</comment>
<dbReference type="OrthoDB" id="446733at2759"/>
<reference evidence="2 3" key="2">
    <citation type="submission" date="2024-05" db="EMBL/GenBank/DDBJ databases">
        <authorList>
            <person name="Chen Y."/>
            <person name="Shah S."/>
            <person name="Dougan E. K."/>
            <person name="Thang M."/>
            <person name="Chan C."/>
        </authorList>
    </citation>
    <scope>NUCLEOTIDE SEQUENCE [LARGE SCALE GENOMIC DNA]</scope>
</reference>
<sequence length="1005" mass="111175">MEVKPFSIDMVKGWTRCSCVAFICLAVSDLDVTDEQTVAYLQPLGRVLDKAWLLPMHIALGMSRDEQSFRNLSLSFRGAERQSPTVLQIALRFSKVMERQASTMTGNTEARLRKIVAQFNSSPGLHVKHQIDYDKERTVLNILVGTSKETREKMINHLTFVKWRDSAFSSEQLRTTRWLLGAKPKGVPDSMAEMLTVGVLAQGMLIDLHVKSFQDATRRLKQSAWSRKRASPDDFDKLADFACVFAHLRLAARTVSSDPAVDGKLVDAFMAKDYFQDIEAVTAAKSPHFRMQSLAIWADIIEPPTIPAGLQAEAGADVLAAQEQAASAKFNDVKVRLAADSQAMSKYNVEVNKTAGKMHVAKVLHEKTQLATGKKVVDDFMENHCWAGLVPEMELPPEVDTILRATAVRSQVSADKVLVIGWADLTKLGVLTQKDINKIGTWCEKLIAKNPLGSCIIMALPLLTSTVSCGALRTDIRKLEDKLLNHRLEFRTFFLPMDLSQLHHNREMPAGFTFFLCVSDTTLPAKGTAHRANRNAGKVDAESVNFFCASQLWRDQLVPTTCRAMQESEFVVPNGGAALSSHEGRRNFTDVQETAQWLGGCEIPAAILQALTAGCSVDSKPIFLVNCTFYDGCVEKACINLGITSCSQSDKQGAFNSGLSLVKTFLLDMWKNREGPMEKKLPKYQPEPPEADIPSPAEQPHLKLCSLVDGCLVLPRDVRTEWLTDPVRGAEWRQIVKEFDRCFAVAAQEAPGQLQDGSEAGQPAATTFSWDSVFPDEPKNKGSFEQKYRAHVKGKTQWSPQLTAYIVASPDTEGKLMLFLEASAEVTVPADEVCLAYGAGSWILDAKVDQYVSENPNGFKGVMCSFGSDTDLVVFEENGVDGPVKTLREVMQQVETSGMVDFTLAGHEYSRPPAVVQGNAADQFEIRPKAGSKMLWRPNQLQFTGLRPTNIASFFMAQDLDACGTVKKVWRLRAYEREKTLGGAKPLYYLKAPLVLAKDAVQRLI</sequence>
<gene>
    <name evidence="1" type="ORF">C1SCF055_LOCUS40952</name>
</gene>
<evidence type="ECO:0000313" key="1">
    <source>
        <dbReference type="EMBL" id="CAI4016192.1"/>
    </source>
</evidence>
<protein>
    <submittedName>
        <fullName evidence="1">Uncharacterized protein</fullName>
    </submittedName>
</protein>